<evidence type="ECO:0000259" key="1">
    <source>
        <dbReference type="PROSITE" id="PS51733"/>
    </source>
</evidence>
<dbReference type="InterPro" id="IPR045864">
    <property type="entry name" value="aa-tRNA-synth_II/BPL/LPL"/>
</dbReference>
<dbReference type="SUPFAM" id="SSF55681">
    <property type="entry name" value="Class II aaRS and biotin synthetases"/>
    <property type="match status" value="1"/>
</dbReference>
<dbReference type="PANTHER" id="PTHR43679">
    <property type="entry name" value="OCTANOYLTRANSFERASE LIPM-RELATED"/>
    <property type="match status" value="1"/>
</dbReference>
<evidence type="ECO:0000313" key="2">
    <source>
        <dbReference type="EMBL" id="SVB03428.1"/>
    </source>
</evidence>
<dbReference type="EMBL" id="UINC01026270">
    <property type="protein sequence ID" value="SVB03428.1"/>
    <property type="molecule type" value="Genomic_DNA"/>
</dbReference>
<sequence>MALDHALASSVKPGCGVLRIYRWARPTISFGRNEPALGNSGVEQAQKAGIDFVRRPTGGRAVLHDKELTYAVVLPISCGVKLRTVYRVINHGLARALQALGVVVTIAEEEVPVAGPNAGPCFSRPAPGELLVDGRKLVGSAQARVGRAILQHGSLLIGSGQERLGELYGSDSGSRLAIGLDEILGATPPWDELVHGIIAGMRDVLGGKWARGNLTDGERSSSRIFLRHYASPEWTWRR</sequence>
<gene>
    <name evidence="2" type="ORF">METZ01_LOCUS156282</name>
</gene>
<dbReference type="InterPro" id="IPR050664">
    <property type="entry name" value="Octanoyltrans_LipM/LipL"/>
</dbReference>
<dbReference type="PANTHER" id="PTHR43679:SF2">
    <property type="entry name" value="OCTANOYL-[GCVH]:PROTEIN N-OCTANOYLTRANSFERASE"/>
    <property type="match status" value="1"/>
</dbReference>
<dbReference type="Pfam" id="PF21948">
    <property type="entry name" value="LplA-B_cat"/>
    <property type="match status" value="1"/>
</dbReference>
<name>A0A382APM6_9ZZZZ</name>
<dbReference type="AlphaFoldDB" id="A0A382APM6"/>
<dbReference type="InterPro" id="IPR004143">
    <property type="entry name" value="BPL_LPL_catalytic"/>
</dbReference>
<accession>A0A382APM6</accession>
<organism evidence="2">
    <name type="scientific">marine metagenome</name>
    <dbReference type="NCBI Taxonomy" id="408172"/>
    <lineage>
        <taxon>unclassified sequences</taxon>
        <taxon>metagenomes</taxon>
        <taxon>ecological metagenomes</taxon>
    </lineage>
</organism>
<reference evidence="2" key="1">
    <citation type="submission" date="2018-05" db="EMBL/GenBank/DDBJ databases">
        <authorList>
            <person name="Lanie J.A."/>
            <person name="Ng W.-L."/>
            <person name="Kazmierczak K.M."/>
            <person name="Andrzejewski T.M."/>
            <person name="Davidsen T.M."/>
            <person name="Wayne K.J."/>
            <person name="Tettelin H."/>
            <person name="Glass J.I."/>
            <person name="Rusch D."/>
            <person name="Podicherti R."/>
            <person name="Tsui H.-C.T."/>
            <person name="Winkler M.E."/>
        </authorList>
    </citation>
    <scope>NUCLEOTIDE SEQUENCE</scope>
</reference>
<dbReference type="PROSITE" id="PS51733">
    <property type="entry name" value="BPL_LPL_CATALYTIC"/>
    <property type="match status" value="1"/>
</dbReference>
<proteinExistence type="predicted"/>
<protein>
    <recommendedName>
        <fullName evidence="1">BPL/LPL catalytic domain-containing protein</fullName>
    </recommendedName>
</protein>
<dbReference type="Gene3D" id="3.30.930.10">
    <property type="entry name" value="Bira Bifunctional Protein, Domain 2"/>
    <property type="match status" value="1"/>
</dbReference>
<feature type="domain" description="BPL/LPL catalytic" evidence="1">
    <location>
        <begin position="12"/>
        <end position="209"/>
    </location>
</feature>